<accession>A0ABT7DQK0</accession>
<evidence type="ECO:0000313" key="2">
    <source>
        <dbReference type="EMBL" id="MDJ1651808.1"/>
    </source>
</evidence>
<comment type="caution">
    <text evidence="2">The sequence shown here is derived from an EMBL/GenBank/DDBJ whole genome shotgun (WGS) entry which is preliminary data.</text>
</comment>
<sequence>MQSVPACNVADTAAAARSHGMTLDQMVERTMLAAGRRSVERLYIGSNFCSQYFLSQPKRVWREAFSLCRRERIPATLVVPLFSQKDLVEAHCRIDEVVAGSRDIIDEITVNDPGMVAQCVDRYGLPLNAGRLFSKVPRDPRYAELFEVQHAVGVPPLITELFRQGELAGIELDPTHAALDLSELRGFMSHLEVGVHMPYCYMSTGALCELASIGRPAREKFRPNASCALECTRCAIGYELPYGARLLKFGRTVYFPNHDCTVCEGEDFRMIVSPFDVLVPRRDSRVENGPTPARFQPAAARPALVEEGAR</sequence>
<dbReference type="EMBL" id="JASJEU010000025">
    <property type="protein sequence ID" value="MDJ1651808.1"/>
    <property type="molecule type" value="Genomic_DNA"/>
</dbReference>
<evidence type="ECO:0008006" key="4">
    <source>
        <dbReference type="Google" id="ProtNLM"/>
    </source>
</evidence>
<keyword evidence="3" id="KW-1185">Reference proteome</keyword>
<reference evidence="2 3" key="1">
    <citation type="submission" date="2023-05" db="EMBL/GenBank/DDBJ databases">
        <title>Gordonibacter KGMB12511T sp. nov., isolated from faeces of healthy Korean.</title>
        <authorList>
            <person name="Kim H.S."/>
            <person name="Kim J.-S."/>
            <person name="Suh M.K."/>
            <person name="Eom M.K."/>
            <person name="Do H.E."/>
            <person name="Lee J.-S."/>
        </authorList>
    </citation>
    <scope>NUCLEOTIDE SEQUENCE [LARGE SCALE GENOMIC DNA]</scope>
    <source>
        <strain evidence="2 3">KGMB12511</strain>
    </source>
</reference>
<gene>
    <name evidence="2" type="ORF">QNJ86_13440</name>
</gene>
<dbReference type="Proteomes" id="UP001232750">
    <property type="component" value="Unassembled WGS sequence"/>
</dbReference>
<name>A0ABT7DQK0_9ACTN</name>
<organism evidence="2 3">
    <name type="scientific">Gordonibacter faecis</name>
    <dbReference type="NCBI Taxonomy" id="3047475"/>
    <lineage>
        <taxon>Bacteria</taxon>
        <taxon>Bacillati</taxon>
        <taxon>Actinomycetota</taxon>
        <taxon>Coriobacteriia</taxon>
        <taxon>Eggerthellales</taxon>
        <taxon>Eggerthellaceae</taxon>
        <taxon>Gordonibacter</taxon>
    </lineage>
</organism>
<evidence type="ECO:0000256" key="1">
    <source>
        <dbReference type="SAM" id="MobiDB-lite"/>
    </source>
</evidence>
<dbReference type="RefSeq" id="WP_283833160.1">
    <property type="nucleotide sequence ID" value="NZ_JASJEU010000025.1"/>
</dbReference>
<proteinExistence type="predicted"/>
<evidence type="ECO:0000313" key="3">
    <source>
        <dbReference type="Proteomes" id="UP001232750"/>
    </source>
</evidence>
<protein>
    <recommendedName>
        <fullName evidence="4">Peptidase U32</fullName>
    </recommendedName>
</protein>
<feature type="compositionally biased region" description="Low complexity" evidence="1">
    <location>
        <begin position="290"/>
        <end position="303"/>
    </location>
</feature>
<feature type="region of interest" description="Disordered" evidence="1">
    <location>
        <begin position="286"/>
        <end position="310"/>
    </location>
</feature>